<keyword evidence="1" id="KW-0472">Membrane</keyword>
<organism evidence="2 3">
    <name type="scientific">Teichococcus vastitatis</name>
    <dbReference type="NCBI Taxonomy" id="2307076"/>
    <lineage>
        <taxon>Bacteria</taxon>
        <taxon>Pseudomonadati</taxon>
        <taxon>Pseudomonadota</taxon>
        <taxon>Alphaproteobacteria</taxon>
        <taxon>Acetobacterales</taxon>
        <taxon>Roseomonadaceae</taxon>
        <taxon>Roseomonas</taxon>
    </lineage>
</organism>
<keyword evidence="1" id="KW-1133">Transmembrane helix</keyword>
<sequence length="487" mass="55001">MPENRDNLARCDLDDALRQRAADDDGDVFVDFDHTIFSCNSTELFIASCKPSLLVAMIDFLVRQCIPWRFTGLPRWFRLRDYACVLMIVLLTPWNLWLWKRRAPALFAEHESRTVRRSLSVLDPARMVIVTFGMDFVVRALLRGSQWEQTRLVATPMLPRPSHFARGKLSLLTELFGHQAVAASTAVTDSLDDRDLLLGSRHGILIEPQGGEFRAAEHLYVPMRYTARAKYTRSYVIDQILLVDVALLMLAVAQSGLQVIEAAVYVPLLVMSIMCVYEMGYFENDMVAARREVKPTLTAEVKRFIAYPIYPGAWVWAITLGIAGIGMAHWRGELSVHSVPAAIGFWVGALIVLRAVFFAYNQRRTDARLVMYPMLHFMKYCPIFVLIHPTPMGVVLALSQVATMWVVYMTYRLGGNQKAIPKEVFRTGLWAIGMGFLGTAGLFGSRENMVILTLMGMWSVARLSKPMVLQWARSNDLRSALKATLSP</sequence>
<comment type="caution">
    <text evidence="2">The sequence shown here is derived from an EMBL/GenBank/DDBJ whole genome shotgun (WGS) entry which is preliminary data.</text>
</comment>
<keyword evidence="1" id="KW-0812">Transmembrane</keyword>
<feature type="transmembrane region" description="Helical" evidence="1">
    <location>
        <begin position="235"/>
        <end position="256"/>
    </location>
</feature>
<accession>A0ABS9WCD4</accession>
<feature type="transmembrane region" description="Helical" evidence="1">
    <location>
        <begin position="304"/>
        <end position="327"/>
    </location>
</feature>
<dbReference type="Proteomes" id="UP001201985">
    <property type="component" value="Unassembled WGS sequence"/>
</dbReference>
<feature type="transmembrane region" description="Helical" evidence="1">
    <location>
        <begin position="262"/>
        <end position="283"/>
    </location>
</feature>
<evidence type="ECO:0000313" key="3">
    <source>
        <dbReference type="Proteomes" id="UP001201985"/>
    </source>
</evidence>
<reference evidence="2 3" key="1">
    <citation type="submission" date="2022-03" db="EMBL/GenBank/DDBJ databases">
        <title>Complete genome analysis of Roseomonas KG 17.1 : a prolific producer of plant growth promoters.</title>
        <authorList>
            <person name="Saadouli I."/>
            <person name="Najjari A."/>
            <person name="Mosbah A."/>
            <person name="Ouzari H.I."/>
        </authorList>
    </citation>
    <scope>NUCLEOTIDE SEQUENCE [LARGE SCALE GENOMIC DNA]</scope>
    <source>
        <strain evidence="2 3">KG17-1</strain>
    </source>
</reference>
<keyword evidence="3" id="KW-1185">Reference proteome</keyword>
<feature type="transmembrane region" description="Helical" evidence="1">
    <location>
        <begin position="423"/>
        <end position="443"/>
    </location>
</feature>
<proteinExistence type="predicted"/>
<evidence type="ECO:0000256" key="1">
    <source>
        <dbReference type="SAM" id="Phobius"/>
    </source>
</evidence>
<evidence type="ECO:0000313" key="2">
    <source>
        <dbReference type="EMBL" id="MCI0756550.1"/>
    </source>
</evidence>
<gene>
    <name evidence="2" type="ORF">MON41_23215</name>
</gene>
<name>A0ABS9WCD4_9PROT</name>
<dbReference type="EMBL" id="JALBUU010000125">
    <property type="protein sequence ID" value="MCI0756550.1"/>
    <property type="molecule type" value="Genomic_DNA"/>
</dbReference>
<feature type="transmembrane region" description="Helical" evidence="1">
    <location>
        <begin position="339"/>
        <end position="357"/>
    </location>
</feature>
<feature type="transmembrane region" description="Helical" evidence="1">
    <location>
        <begin position="393"/>
        <end position="411"/>
    </location>
</feature>
<dbReference type="RefSeq" id="WP_120007238.1">
    <property type="nucleotide sequence ID" value="NZ_JALBUU010000125.1"/>
</dbReference>
<feature type="transmembrane region" description="Helical" evidence="1">
    <location>
        <begin position="82"/>
        <end position="99"/>
    </location>
</feature>
<protein>
    <submittedName>
        <fullName evidence="2">Uncharacterized protein</fullName>
    </submittedName>
</protein>